<evidence type="ECO:0000256" key="6">
    <source>
        <dbReference type="ARBA" id="ARBA00046320"/>
    </source>
</evidence>
<protein>
    <recommendedName>
        <fullName evidence="7 9">Polyprenal reductase</fullName>
        <ecNumber evidence="2 9">1.3.1.94</ecNumber>
    </recommendedName>
</protein>
<feature type="transmembrane region" description="Helical" evidence="9">
    <location>
        <begin position="6"/>
        <end position="24"/>
    </location>
</feature>
<dbReference type="GO" id="GO:0016095">
    <property type="term" value="P:polyprenol catabolic process"/>
    <property type="evidence" value="ECO:0007669"/>
    <property type="project" value="UniProtKB-UniRule"/>
</dbReference>
<dbReference type="GO" id="GO:0102389">
    <property type="term" value="F:polyprenol reductase activity"/>
    <property type="evidence" value="ECO:0007669"/>
    <property type="project" value="UniProtKB-UniRule"/>
</dbReference>
<dbReference type="PANTHER" id="PTHR14624:SF0">
    <property type="entry name" value="POLYPRENOL REDUCTASE"/>
    <property type="match status" value="1"/>
</dbReference>
<keyword evidence="5 9" id="KW-0472">Membrane</keyword>
<reference evidence="13" key="2">
    <citation type="submission" date="2015-04" db="EMBL/GenBank/DDBJ databases">
        <authorList>
            <person name="Wilson R.K."/>
            <person name="Warren W."/>
            <person name="Dotson E."/>
            <person name="Oliveira P.L."/>
        </authorList>
    </citation>
    <scope>NUCLEOTIDE SEQUENCE</scope>
</reference>
<name>R4G8Q3_RHOPR</name>
<dbReference type="Pfam" id="PF02544">
    <property type="entry name" value="Steroid_dh"/>
    <property type="match status" value="1"/>
</dbReference>
<evidence type="ECO:0000256" key="3">
    <source>
        <dbReference type="ARBA" id="ARBA00022692"/>
    </source>
</evidence>
<evidence type="ECO:0000256" key="1">
    <source>
        <dbReference type="ARBA" id="ARBA00004127"/>
    </source>
</evidence>
<dbReference type="RefSeq" id="XP_073997457.1">
    <property type="nucleotide sequence ID" value="XM_074141356.1"/>
</dbReference>
<proteinExistence type="evidence at transcript level"/>
<dbReference type="PANTHER" id="PTHR14624">
    <property type="entry name" value="DFG10 PROTEIN"/>
    <property type="match status" value="1"/>
</dbReference>
<accession>R4G8Q3</accession>
<dbReference type="OMA" id="RFYETNF"/>
<dbReference type="Proteomes" id="UP000015103">
    <property type="component" value="Unassembled WGS sequence"/>
</dbReference>
<dbReference type="AlphaFoldDB" id="R4G8Q3"/>
<evidence type="ECO:0000256" key="5">
    <source>
        <dbReference type="ARBA" id="ARBA00023136"/>
    </source>
</evidence>
<feature type="transmembrane region" description="Helical" evidence="9">
    <location>
        <begin position="149"/>
        <end position="166"/>
    </location>
</feature>
<dbReference type="STRING" id="13249.R4G8Q3"/>
<comment type="function">
    <text evidence="9">Plays a key role in early steps of protein N-linked glycosylation by being involved in the conversion of polyprenol into dolichol. Acts as a polyprenal reductase that mediates the reduction of polyprenal into dolichal in a NADP-dependent mechanism. Dolichols are required for the synthesis of dolichol-linked monosaccharides and the oligosaccharide precursor used for N-glycosylation.</text>
</comment>
<dbReference type="GO" id="GO:0160198">
    <property type="term" value="F:polyprenal reductase activity"/>
    <property type="evidence" value="ECO:0007669"/>
    <property type="project" value="UniProtKB-EC"/>
</dbReference>
<dbReference type="PROSITE" id="PS50244">
    <property type="entry name" value="S5A_REDUCTASE"/>
    <property type="match status" value="1"/>
</dbReference>
<keyword evidence="4 9" id="KW-1133">Transmembrane helix</keyword>
<dbReference type="GO" id="GO:0003865">
    <property type="term" value="F:3-oxo-5-alpha-steroid 4-dehydrogenase activity"/>
    <property type="evidence" value="ECO:0007669"/>
    <property type="project" value="TreeGrafter"/>
</dbReference>
<evidence type="ECO:0000256" key="8">
    <source>
        <dbReference type="ARBA" id="ARBA00049427"/>
    </source>
</evidence>
<reference evidence="11" key="1">
    <citation type="submission" date="2013-04" db="EMBL/GenBank/DDBJ databases">
        <title>An insight into the transcriptome of the digestive tract of the blood sucking bug, Rhodnius prolixus.</title>
        <authorList>
            <person name="Ribeiro J.M.C."/>
            <person name="Genta F.A."/>
            <person name="Sorgine M.H.F."/>
            <person name="Paiva-Silva G.O."/>
            <person name="Majerowicz D."/>
            <person name="Medeiros M."/>
            <person name="Koerich L."/>
            <person name="Terra W.R."/>
            <person name="Ferreira C."/>
            <person name="Pimentel A.C."/>
            <person name="Bisch P.M."/>
            <person name="Diniz M.M.P."/>
            <person name="Nascimento R."/>
            <person name="Salmon D."/>
            <person name="Silber A.M."/>
            <person name="Alves M."/>
            <person name="Oliveira M.F."/>
            <person name="Gondim K.C."/>
            <person name="Silva Neto M.A.C."/>
            <person name="Atella G.C."/>
            <person name="Araujo H."/>
            <person name="Dias F.S."/>
            <person name="Polycarpo C.R."/>
            <person name="Fampa P."/>
            <person name="Melo A.C."/>
            <person name="Tanaka A.S."/>
            <person name="Balczun C."/>
            <person name="Oliveira J.H.M."/>
            <person name="Goncalves R."/>
            <person name="Lazoski C."/>
            <person name="Pereira M.A."/>
            <person name="Rivera-Pomar R."/>
            <person name="Diambra L."/>
            <person name="Schaub G.A."/>
            <person name="Garcia E.S."/>
            <person name="Azambuja P."/>
            <person name="Braz G.R.C."/>
            <person name="Oliveira P.L."/>
        </authorList>
    </citation>
    <scope>NUCLEOTIDE SEQUENCE</scope>
</reference>
<reference evidence="12" key="3">
    <citation type="submission" date="2015-05" db="UniProtKB">
        <authorList>
            <consortium name="EnsemblMetazoa"/>
        </authorList>
    </citation>
    <scope>IDENTIFICATION</scope>
</reference>
<evidence type="ECO:0000256" key="4">
    <source>
        <dbReference type="ARBA" id="ARBA00022989"/>
    </source>
</evidence>
<dbReference type="GO" id="GO:0006488">
    <property type="term" value="P:dolichol-linked oligosaccharide biosynthetic process"/>
    <property type="evidence" value="ECO:0007669"/>
    <property type="project" value="UniProtKB-UniRule"/>
</dbReference>
<comment type="catalytic activity">
    <reaction evidence="8 9">
        <text>a di-trans,poly-cis-dolichal + NADP(+) = a di-trans,poly-cis-polyprenal + NADPH + H(+)</text>
        <dbReference type="Rhea" id="RHEA:80727"/>
        <dbReference type="Rhea" id="RHEA-COMP:19536"/>
        <dbReference type="Rhea" id="RHEA-COMP:19537"/>
        <dbReference type="ChEBI" id="CHEBI:15378"/>
        <dbReference type="ChEBI" id="CHEBI:57783"/>
        <dbReference type="ChEBI" id="CHEBI:58349"/>
        <dbReference type="ChEBI" id="CHEBI:231623"/>
        <dbReference type="ChEBI" id="CHEBI:231637"/>
        <dbReference type="EC" id="1.3.1.94"/>
    </reaction>
    <physiologicalReaction direction="right-to-left" evidence="8 9">
        <dbReference type="Rhea" id="RHEA:80729"/>
    </physiologicalReaction>
</comment>
<dbReference type="eggNOG" id="KOG1640">
    <property type="taxonomic scope" value="Eukaryota"/>
</dbReference>
<dbReference type="GeneID" id="141460909"/>
<keyword evidence="13" id="KW-1185">Reference proteome</keyword>
<keyword evidence="9" id="KW-0560">Oxidoreductase</keyword>
<dbReference type="VEuPathDB" id="VectorBase:RPRC003575"/>
<dbReference type="UniPathway" id="UPA00378"/>
<sequence length="304" mass="35166">MELNILSLHFTANAVYVTVFGLLINSCAEYLPYFLTDTFLYGKFDNVKVQDSFSPKVPKRWFKHFYVFGSLWVSVFLVVLSSYYLHILDTIPGSLKNLISYFSSSENRSTATAAESLVALILLSFQIFKRYYETHYVSVFSNAKMHIGHYYLGFFHYFGTVVAIVMESPGFSYSDNFEAAFHFKDLSYRTLVVSLIFFWAWWKQFESASILANLRKNRKGVIVTDAYLIPEGGLFKYISSPHSLCEIIIYLCLTIILSDNSTLPSVAAWVISNQIESALLSHWWYKRTFTNYPEKRKAIIPFFL</sequence>
<dbReference type="EC" id="1.3.1.94" evidence="2 9"/>
<organism evidence="11">
    <name type="scientific">Rhodnius prolixus</name>
    <name type="common">Triatomid bug</name>
    <dbReference type="NCBI Taxonomy" id="13249"/>
    <lineage>
        <taxon>Eukaryota</taxon>
        <taxon>Metazoa</taxon>
        <taxon>Ecdysozoa</taxon>
        <taxon>Arthropoda</taxon>
        <taxon>Hexapoda</taxon>
        <taxon>Insecta</taxon>
        <taxon>Pterygota</taxon>
        <taxon>Neoptera</taxon>
        <taxon>Paraneoptera</taxon>
        <taxon>Hemiptera</taxon>
        <taxon>Heteroptera</taxon>
        <taxon>Panheteroptera</taxon>
        <taxon>Cimicomorpha</taxon>
        <taxon>Reduviidae</taxon>
        <taxon>Triatominae</taxon>
        <taxon>Rhodnius</taxon>
    </lineage>
</organism>
<evidence type="ECO:0000256" key="9">
    <source>
        <dbReference type="RuleBase" id="RU367081"/>
    </source>
</evidence>
<comment type="pathway">
    <text evidence="9">Protein modification; protein glycosylation.</text>
</comment>
<feature type="transmembrane region" description="Helical" evidence="9">
    <location>
        <begin position="108"/>
        <end position="128"/>
    </location>
</feature>
<dbReference type="EMBL" id="ACPB03019965">
    <property type="status" value="NOT_ANNOTATED_CDS"/>
    <property type="molecule type" value="Genomic_DNA"/>
</dbReference>
<feature type="transmembrane region" description="Helical" evidence="9">
    <location>
        <begin position="186"/>
        <end position="202"/>
    </location>
</feature>
<keyword evidence="9" id="KW-0256">Endoplasmic reticulum</keyword>
<comment type="similarity">
    <text evidence="6 9">Belongs to the steroid 5-alpha reductase family. Polyprenal reductase subfamily.</text>
</comment>
<dbReference type="EMBL" id="GAHY01000572">
    <property type="protein sequence ID" value="JAA76938.1"/>
    <property type="molecule type" value="mRNA"/>
</dbReference>
<keyword evidence="9" id="KW-0521">NADP</keyword>
<feature type="domain" description="3-oxo-5-alpha-steroid 4-dehydrogenase C-terminal" evidence="10">
    <location>
        <begin position="188"/>
        <end position="304"/>
    </location>
</feature>
<evidence type="ECO:0000313" key="11">
    <source>
        <dbReference type="EMBL" id="JAA76938.1"/>
    </source>
</evidence>
<dbReference type="InterPro" id="IPR001104">
    <property type="entry name" value="3-oxo-5_a-steroid_4-DH_C"/>
</dbReference>
<evidence type="ECO:0000313" key="12">
    <source>
        <dbReference type="EnsemblMetazoa" id="RPRC003575-PA"/>
    </source>
</evidence>
<dbReference type="HOGENOM" id="CLU_044409_2_0_1"/>
<evidence type="ECO:0000256" key="2">
    <source>
        <dbReference type="ARBA" id="ARBA00012522"/>
    </source>
</evidence>
<evidence type="ECO:0000259" key="10">
    <source>
        <dbReference type="Pfam" id="PF02544"/>
    </source>
</evidence>
<dbReference type="InterPro" id="IPR039698">
    <property type="entry name" value="Dfg10/SRD5A3"/>
</dbReference>
<feature type="transmembrane region" description="Helical" evidence="9">
    <location>
        <begin position="65"/>
        <end position="88"/>
    </location>
</feature>
<comment type="subcellular location">
    <subcellularLocation>
        <location evidence="1">Endomembrane system</location>
        <topology evidence="1">Multi-pass membrane protein</topology>
    </subcellularLocation>
    <subcellularLocation>
        <location evidence="9">Endoplasmic reticulum membrane</location>
    </subcellularLocation>
</comment>
<evidence type="ECO:0000256" key="7">
    <source>
        <dbReference type="ARBA" id="ARBA00047186"/>
    </source>
</evidence>
<dbReference type="EnsemblMetazoa" id="RPRC003575-RA">
    <property type="protein sequence ID" value="RPRC003575-PA"/>
    <property type="gene ID" value="RPRC003575"/>
</dbReference>
<keyword evidence="3 9" id="KW-0812">Transmembrane</keyword>
<dbReference type="GO" id="GO:0005789">
    <property type="term" value="C:endoplasmic reticulum membrane"/>
    <property type="evidence" value="ECO:0007669"/>
    <property type="project" value="UniProtKB-SubCell"/>
</dbReference>
<evidence type="ECO:0000313" key="13">
    <source>
        <dbReference type="Proteomes" id="UP000015103"/>
    </source>
</evidence>